<reference evidence="2 3" key="1">
    <citation type="submission" date="2016-11" db="EMBL/GenBank/DDBJ databases">
        <authorList>
            <person name="Jaros S."/>
            <person name="Januszkiewicz K."/>
            <person name="Wedrychowicz H."/>
        </authorList>
    </citation>
    <scope>NUCLEOTIDE SEQUENCE [LARGE SCALE GENOMIC DNA]</scope>
    <source>
        <strain evidence="2 3">CGMCC 1.10190</strain>
    </source>
</reference>
<keyword evidence="1" id="KW-1133">Transmembrane helix</keyword>
<keyword evidence="1" id="KW-0472">Membrane</keyword>
<accession>A0A1M5MST1</accession>
<keyword evidence="3" id="KW-1185">Reference proteome</keyword>
<feature type="transmembrane region" description="Helical" evidence="1">
    <location>
        <begin position="72"/>
        <end position="90"/>
    </location>
</feature>
<gene>
    <name evidence="2" type="ORF">SAMN04488135_101309</name>
</gene>
<dbReference type="Proteomes" id="UP000184226">
    <property type="component" value="Unassembled WGS sequence"/>
</dbReference>
<feature type="transmembrane region" description="Helical" evidence="1">
    <location>
        <begin position="12"/>
        <end position="33"/>
    </location>
</feature>
<feature type="transmembrane region" description="Helical" evidence="1">
    <location>
        <begin position="45"/>
        <end position="66"/>
    </location>
</feature>
<evidence type="ECO:0000313" key="3">
    <source>
        <dbReference type="Proteomes" id="UP000184226"/>
    </source>
</evidence>
<evidence type="ECO:0000256" key="1">
    <source>
        <dbReference type="SAM" id="Phobius"/>
    </source>
</evidence>
<sequence>MHRSQTTLHWGWRVSLGLAGGIVAVIAVAWVLARHAPLNEPLERLYVGLFMGVIGGQIVLLAALLAPSIKLLLGRLAFCWMALALLLLPLSRWR</sequence>
<dbReference type="AlphaFoldDB" id="A0A1M5MST1"/>
<dbReference type="STRING" id="658167.SAMN04488135_101309"/>
<keyword evidence="1" id="KW-0812">Transmembrane</keyword>
<protein>
    <submittedName>
        <fullName evidence="2">Uncharacterized protein</fullName>
    </submittedName>
</protein>
<proteinExistence type="predicted"/>
<dbReference type="EMBL" id="FQXE01000001">
    <property type="protein sequence ID" value="SHG80277.1"/>
    <property type="molecule type" value="Genomic_DNA"/>
</dbReference>
<evidence type="ECO:0000313" key="2">
    <source>
        <dbReference type="EMBL" id="SHG80277.1"/>
    </source>
</evidence>
<organism evidence="2 3">
    <name type="scientific">Pollutimonas bauzanensis</name>
    <dbReference type="NCBI Taxonomy" id="658167"/>
    <lineage>
        <taxon>Bacteria</taxon>
        <taxon>Pseudomonadati</taxon>
        <taxon>Pseudomonadota</taxon>
        <taxon>Betaproteobacteria</taxon>
        <taxon>Burkholderiales</taxon>
        <taxon>Alcaligenaceae</taxon>
        <taxon>Pollutimonas</taxon>
    </lineage>
</organism>
<name>A0A1M5MST1_9BURK</name>
<dbReference type="RefSeq" id="WP_073101294.1">
    <property type="nucleotide sequence ID" value="NZ_FQXE01000001.1"/>
</dbReference>